<keyword evidence="2" id="KW-1185">Reference proteome</keyword>
<dbReference type="AlphaFoldDB" id="A0A3S1B809"/>
<proteinExistence type="predicted"/>
<evidence type="ECO:0000313" key="2">
    <source>
        <dbReference type="Proteomes" id="UP000272464"/>
    </source>
</evidence>
<name>A0A3S1B809_9BACL</name>
<protein>
    <recommendedName>
        <fullName evidence="3">Hydrolase</fullName>
    </recommendedName>
</protein>
<evidence type="ECO:0000313" key="1">
    <source>
        <dbReference type="EMBL" id="RUT31976.1"/>
    </source>
</evidence>
<dbReference type="OrthoDB" id="2706506at2"/>
<dbReference type="EMBL" id="RZNX01000003">
    <property type="protein sequence ID" value="RUT31976.1"/>
    <property type="molecule type" value="Genomic_DNA"/>
</dbReference>
<sequence length="123" mass="14243">MNNAKTRYYVSVTHHLIQDVQNESTEYEVYLDDEELGLLRDKLDDLSKEDEYTLKRAPVPYKSADKDEATDLYNDKLIDVYEYLYQIGDEKTRHAIESLGVLGKLENADYDHKGYGEGSPTNK</sequence>
<reference evidence="1 2" key="1">
    <citation type="submission" date="2018-12" db="EMBL/GenBank/DDBJ databases">
        <authorList>
            <person name="Sun L."/>
            <person name="Chen Z."/>
        </authorList>
    </citation>
    <scope>NUCLEOTIDE SEQUENCE [LARGE SCALE GENOMIC DNA]</scope>
    <source>
        <strain evidence="1 2">3-5-3</strain>
    </source>
</reference>
<accession>A0A3S1B809</accession>
<comment type="caution">
    <text evidence="1">The sequence shown here is derived from an EMBL/GenBank/DDBJ whole genome shotgun (WGS) entry which is preliminary data.</text>
</comment>
<dbReference type="Proteomes" id="UP000272464">
    <property type="component" value="Unassembled WGS sequence"/>
</dbReference>
<gene>
    <name evidence="1" type="ORF">EJP77_09555</name>
</gene>
<evidence type="ECO:0008006" key="3">
    <source>
        <dbReference type="Google" id="ProtNLM"/>
    </source>
</evidence>
<organism evidence="1 2">
    <name type="scientific">Paenibacillus zeisoli</name>
    <dbReference type="NCBI Taxonomy" id="2496267"/>
    <lineage>
        <taxon>Bacteria</taxon>
        <taxon>Bacillati</taxon>
        <taxon>Bacillota</taxon>
        <taxon>Bacilli</taxon>
        <taxon>Bacillales</taxon>
        <taxon>Paenibacillaceae</taxon>
        <taxon>Paenibacillus</taxon>
    </lineage>
</organism>